<name>A0ABT2A289_9BURK</name>
<feature type="transmembrane region" description="Helical" evidence="1">
    <location>
        <begin position="12"/>
        <end position="29"/>
    </location>
</feature>
<accession>A0ABT2A289</accession>
<reference evidence="2 3" key="1">
    <citation type="submission" date="2022-08" db="EMBL/GenBank/DDBJ databases">
        <title>Reclassification of Massilia species as members of the genera Telluria, Duganella, Pseudoduganella, Mokoshia gen. nov. and Zemynaea gen. nov. using orthogonal and non-orthogonal genome-based approaches.</title>
        <authorList>
            <person name="Bowman J.P."/>
        </authorList>
    </citation>
    <scope>NUCLEOTIDE SEQUENCE [LARGE SCALE GENOMIC DNA]</scope>
    <source>
        <strain evidence="2 3">LMG 28164</strain>
    </source>
</reference>
<keyword evidence="3" id="KW-1185">Reference proteome</keyword>
<feature type="transmembrane region" description="Helical" evidence="1">
    <location>
        <begin position="128"/>
        <end position="146"/>
    </location>
</feature>
<evidence type="ECO:0000313" key="3">
    <source>
        <dbReference type="Proteomes" id="UP001205560"/>
    </source>
</evidence>
<feature type="transmembrane region" description="Helical" evidence="1">
    <location>
        <begin position="66"/>
        <end position="86"/>
    </location>
</feature>
<sequence>MTSLLPKVLTYAAFPAVAIVVGSLIAAIREPGAGLRSGVQHFAAGTVFSVLAVELLPDLMHRRMPWPTLIGFSLGVALMLTLKWIGDRAEKAEGERSTRGLVTAMGVDVGLDGTLIGLSFAAGAKQGLLLTVGLVLELLFLGVSCATSLRSAGRARSVIIRTTAMLVVALLVGAAAGAILLSSVTPVYVDAMLAFGVAALLYLVTEELLVEAHEEIETPVQTAMFFLGFILLFIIDMLI</sequence>
<proteinExistence type="predicted"/>
<evidence type="ECO:0000313" key="2">
    <source>
        <dbReference type="EMBL" id="MCS0588306.1"/>
    </source>
</evidence>
<keyword evidence="1" id="KW-0472">Membrane</keyword>
<feature type="transmembrane region" description="Helical" evidence="1">
    <location>
        <begin position="158"/>
        <end position="181"/>
    </location>
</feature>
<feature type="transmembrane region" description="Helical" evidence="1">
    <location>
        <begin position="216"/>
        <end position="235"/>
    </location>
</feature>
<feature type="transmembrane region" description="Helical" evidence="1">
    <location>
        <begin position="98"/>
        <end position="122"/>
    </location>
</feature>
<keyword evidence="1" id="KW-1133">Transmembrane helix</keyword>
<dbReference type="EMBL" id="JANUGX010000003">
    <property type="protein sequence ID" value="MCS0588306.1"/>
    <property type="molecule type" value="Genomic_DNA"/>
</dbReference>
<keyword evidence="1" id="KW-0812">Transmembrane</keyword>
<dbReference type="RefSeq" id="WP_075791038.1">
    <property type="nucleotide sequence ID" value="NZ_JANUGX010000003.1"/>
</dbReference>
<organism evidence="2 3">
    <name type="scientific">Massilia norwichensis</name>
    <dbReference type="NCBI Taxonomy" id="1442366"/>
    <lineage>
        <taxon>Bacteria</taxon>
        <taxon>Pseudomonadati</taxon>
        <taxon>Pseudomonadota</taxon>
        <taxon>Betaproteobacteria</taxon>
        <taxon>Burkholderiales</taxon>
        <taxon>Oxalobacteraceae</taxon>
        <taxon>Telluria group</taxon>
        <taxon>Massilia</taxon>
    </lineage>
</organism>
<protein>
    <submittedName>
        <fullName evidence="2">Transporter</fullName>
    </submittedName>
</protein>
<comment type="caution">
    <text evidence="2">The sequence shown here is derived from an EMBL/GenBank/DDBJ whole genome shotgun (WGS) entry which is preliminary data.</text>
</comment>
<dbReference type="Proteomes" id="UP001205560">
    <property type="component" value="Unassembled WGS sequence"/>
</dbReference>
<gene>
    <name evidence="2" type="ORF">NX782_03715</name>
</gene>
<evidence type="ECO:0000256" key="1">
    <source>
        <dbReference type="SAM" id="Phobius"/>
    </source>
</evidence>